<reference evidence="2 3" key="1">
    <citation type="submission" date="2018-06" db="EMBL/GenBank/DDBJ databases">
        <authorList>
            <consortium name="Pathogen Informatics"/>
            <person name="Doyle S."/>
        </authorList>
    </citation>
    <scope>NUCLEOTIDE SEQUENCE [LARGE SCALE GENOMIC DNA]</scope>
    <source>
        <strain evidence="2 3">NCTC7928</strain>
    </source>
</reference>
<dbReference type="EMBL" id="UGAB01000002">
    <property type="protein sequence ID" value="STF40392.1"/>
    <property type="molecule type" value="Genomic_DNA"/>
</dbReference>
<dbReference type="InterPro" id="IPR029017">
    <property type="entry name" value="Enolase-like_N"/>
</dbReference>
<dbReference type="Proteomes" id="UP000254877">
    <property type="component" value="Unassembled WGS sequence"/>
</dbReference>
<accession>A0A376L801</accession>
<name>A0A376L801_ECOLX</name>
<gene>
    <name evidence="2" type="ORF">NCTC7928_00950</name>
</gene>
<dbReference type="EC" id="4.2.1.6" evidence="2"/>
<dbReference type="InterPro" id="IPR013341">
    <property type="entry name" value="Mandelate_racemase_N_dom"/>
</dbReference>
<proteinExistence type="predicted"/>
<organism evidence="2 3">
    <name type="scientific">Escherichia coli</name>
    <dbReference type="NCBI Taxonomy" id="562"/>
    <lineage>
        <taxon>Bacteria</taxon>
        <taxon>Pseudomonadati</taxon>
        <taxon>Pseudomonadota</taxon>
        <taxon>Gammaproteobacteria</taxon>
        <taxon>Enterobacterales</taxon>
        <taxon>Enterobacteriaceae</taxon>
        <taxon>Escherichia</taxon>
    </lineage>
</organism>
<evidence type="ECO:0000259" key="1">
    <source>
        <dbReference type="Pfam" id="PF02746"/>
    </source>
</evidence>
<evidence type="ECO:0000313" key="3">
    <source>
        <dbReference type="Proteomes" id="UP000254877"/>
    </source>
</evidence>
<evidence type="ECO:0000313" key="2">
    <source>
        <dbReference type="EMBL" id="STF40392.1"/>
    </source>
</evidence>
<dbReference type="GO" id="GO:0008869">
    <property type="term" value="F:galactonate dehydratase activity"/>
    <property type="evidence" value="ECO:0007669"/>
    <property type="project" value="UniProtKB-EC"/>
</dbReference>
<dbReference type="SUPFAM" id="SSF54826">
    <property type="entry name" value="Enolase N-terminal domain-like"/>
    <property type="match status" value="1"/>
</dbReference>
<sequence length="34" mass="3778">MFFTPGMSAIDIALWDIKGKYLNVPVYQTTGGKD</sequence>
<dbReference type="Gene3D" id="3.30.390.10">
    <property type="entry name" value="Enolase-like, N-terminal domain"/>
    <property type="match status" value="1"/>
</dbReference>
<dbReference type="Pfam" id="PF02746">
    <property type="entry name" value="MR_MLE_N"/>
    <property type="match status" value="1"/>
</dbReference>
<dbReference type="AlphaFoldDB" id="A0A376L801"/>
<feature type="domain" description="Mandelate racemase/muconate lactonizing enzyme N-terminal" evidence="1">
    <location>
        <begin position="7"/>
        <end position="29"/>
    </location>
</feature>
<protein>
    <submittedName>
        <fullName evidence="2">Mandelate racemase/muconate lactonizing enzyme family protein</fullName>
        <ecNumber evidence="2">4.2.1.6</ecNumber>
    </submittedName>
</protein>
<keyword evidence="2" id="KW-0456">Lyase</keyword>